<feature type="domain" description="LysM" evidence="8">
    <location>
        <begin position="398"/>
        <end position="441"/>
    </location>
</feature>
<dbReference type="Gene3D" id="3.10.350.10">
    <property type="entry name" value="LysM domain"/>
    <property type="match status" value="3"/>
</dbReference>
<dbReference type="EMBL" id="JAJUBB010000006">
    <property type="protein sequence ID" value="MDD1781516.1"/>
    <property type="molecule type" value="Genomic_DNA"/>
</dbReference>
<dbReference type="Pfam" id="PF11741">
    <property type="entry name" value="AMIN"/>
    <property type="match status" value="1"/>
</dbReference>
<feature type="domain" description="LysM" evidence="8">
    <location>
        <begin position="474"/>
        <end position="517"/>
    </location>
</feature>
<feature type="signal peptide" evidence="7">
    <location>
        <begin position="1"/>
        <end position="22"/>
    </location>
</feature>
<comment type="catalytic activity">
    <reaction evidence="1">
        <text>Hydrolyzes the link between N-acetylmuramoyl residues and L-amino acid residues in certain cell-wall glycopeptides.</text>
        <dbReference type="EC" id="3.5.1.28"/>
    </reaction>
</comment>
<dbReference type="PANTHER" id="PTHR30404:SF6">
    <property type="entry name" value="N-ACETYLMURAMOYL-L-ALANINE AMIDASE AMIB"/>
    <property type="match status" value="1"/>
</dbReference>
<dbReference type="SUPFAM" id="SSF54106">
    <property type="entry name" value="LysM domain"/>
    <property type="match status" value="3"/>
</dbReference>
<evidence type="ECO:0000256" key="7">
    <source>
        <dbReference type="SAM" id="SignalP"/>
    </source>
</evidence>
<feature type="domain" description="LysM" evidence="8">
    <location>
        <begin position="525"/>
        <end position="568"/>
    </location>
</feature>
<protein>
    <recommendedName>
        <fullName evidence="3">N-acetylmuramoyl-L-alanine amidase</fullName>
        <ecNumber evidence="3">3.5.1.28</ecNumber>
    </recommendedName>
</protein>
<gene>
    <name evidence="9" type="ORF">LRP49_09965</name>
</gene>
<comment type="similarity">
    <text evidence="2">Belongs to the N-acetylmuramoyl-L-alanine amidase 3 family.</text>
</comment>
<evidence type="ECO:0000259" key="8">
    <source>
        <dbReference type="PROSITE" id="PS51782"/>
    </source>
</evidence>
<dbReference type="InterPro" id="IPR050695">
    <property type="entry name" value="N-acetylmuramoyl_amidase_3"/>
</dbReference>
<dbReference type="Proteomes" id="UP001149821">
    <property type="component" value="Unassembled WGS sequence"/>
</dbReference>
<dbReference type="InterPro" id="IPR036779">
    <property type="entry name" value="LysM_dom_sf"/>
</dbReference>
<feature type="region of interest" description="Disordered" evidence="6">
    <location>
        <begin position="451"/>
        <end position="470"/>
    </location>
</feature>
<dbReference type="InterPro" id="IPR002508">
    <property type="entry name" value="MurNAc-LAA_cat"/>
</dbReference>
<evidence type="ECO:0000256" key="6">
    <source>
        <dbReference type="SAM" id="MobiDB-lite"/>
    </source>
</evidence>
<dbReference type="CDD" id="cd00118">
    <property type="entry name" value="LysM"/>
    <property type="match status" value="3"/>
</dbReference>
<evidence type="ECO:0000256" key="3">
    <source>
        <dbReference type="ARBA" id="ARBA00011901"/>
    </source>
</evidence>
<dbReference type="PROSITE" id="PS51782">
    <property type="entry name" value="LYSM"/>
    <property type="match status" value="3"/>
</dbReference>
<dbReference type="Gene3D" id="2.60.40.3500">
    <property type="match status" value="1"/>
</dbReference>
<reference evidence="9" key="1">
    <citation type="submission" date="2021-12" db="EMBL/GenBank/DDBJ databases">
        <title>Enterovibrio ZSDZ35 sp. nov. and Enterovibrio ZSDZ42 sp. nov., isolated from coastal seawater in Qingdao.</title>
        <authorList>
            <person name="Zhang P."/>
        </authorList>
    </citation>
    <scope>NUCLEOTIDE SEQUENCE</scope>
    <source>
        <strain evidence="9">ZSDZ35</strain>
    </source>
</reference>
<dbReference type="SMART" id="SM00257">
    <property type="entry name" value="LysM"/>
    <property type="match status" value="3"/>
</dbReference>
<evidence type="ECO:0000313" key="10">
    <source>
        <dbReference type="Proteomes" id="UP001149821"/>
    </source>
</evidence>
<accession>A0ABT5QMK4</accession>
<evidence type="ECO:0000313" key="9">
    <source>
        <dbReference type="EMBL" id="MDD1781516.1"/>
    </source>
</evidence>
<dbReference type="PANTHER" id="PTHR30404">
    <property type="entry name" value="N-ACETYLMURAMOYL-L-ALANINE AMIDASE"/>
    <property type="match status" value="1"/>
</dbReference>
<dbReference type="SUPFAM" id="SSF53187">
    <property type="entry name" value="Zn-dependent exopeptidases"/>
    <property type="match status" value="1"/>
</dbReference>
<keyword evidence="10" id="KW-1185">Reference proteome</keyword>
<organism evidence="9 10">
    <name type="scientific">Enterovibrio qingdaonensis</name>
    <dbReference type="NCBI Taxonomy" id="2899818"/>
    <lineage>
        <taxon>Bacteria</taxon>
        <taxon>Pseudomonadati</taxon>
        <taxon>Pseudomonadota</taxon>
        <taxon>Gammaproteobacteria</taxon>
        <taxon>Vibrionales</taxon>
        <taxon>Vibrionaceae</taxon>
        <taxon>Enterovibrio</taxon>
    </lineage>
</organism>
<dbReference type="GO" id="GO:0008745">
    <property type="term" value="F:N-acetylmuramoyl-L-alanine amidase activity"/>
    <property type="evidence" value="ECO:0007669"/>
    <property type="project" value="UniProtKB-EC"/>
</dbReference>
<evidence type="ECO:0000256" key="4">
    <source>
        <dbReference type="ARBA" id="ARBA00022801"/>
    </source>
</evidence>
<comment type="caution">
    <text evidence="9">The sequence shown here is derived from an EMBL/GenBank/DDBJ whole genome shotgun (WGS) entry which is preliminary data.</text>
</comment>
<dbReference type="SMART" id="SM00646">
    <property type="entry name" value="Ami_3"/>
    <property type="match status" value="1"/>
</dbReference>
<sequence>MLWRGALAGILCWMGAMSAVWANELENVRVWPAPDETRVVMDMAEVPSFSYFTLTKPNRLVVDLKDTSLGMTLPHAVSGSKILTKIRKSSPPDKGSYRLVFELKDKSLPRIFTLAPGGEYGHRLVIDLPHGKAAMPQPVAKKPIPSETQAALPFGTDDIIVAIDPGHGGNDPGAIGPRRKYEKHVTLSIARRVADKINSVPGMKAVLTRNGDYFVDLNKRSEIARKQGAHLLVSIHADGFHKPQPNGASVWVLSRKRANNEIGRWIEKHEEQSNLLGGGALLDDNQDEYLSRAVLDLQFSNSQKEGYDVAVRVLKEMGKVTKLHKPNPEHASLAVLKSPDIPSLLVEAGFITNPQEEKLLLSTSHQQKIANAVFKGVLTYFEDFPPDGTLMAAKKNGIKHKVTSGQSLSTIAKKYGSSVSAIKAANSLKSNSLRIGQVLTVPNVNLDALQSTASRSTSTSSGKSTIKSSATTSAVHTVKRGEFLGKIAAKYDVSVASIRSANKLRSDELAIGQKLKIVGIKPKDKKHKVKRGEYLGKIASNYGVSIDSIRRVNKLRSDELAIGQTLIIPGS</sequence>
<evidence type="ECO:0000256" key="5">
    <source>
        <dbReference type="ARBA" id="ARBA00023316"/>
    </source>
</evidence>
<dbReference type="Pfam" id="PF01520">
    <property type="entry name" value="Amidase_3"/>
    <property type="match status" value="1"/>
</dbReference>
<keyword evidence="5" id="KW-0961">Cell wall biogenesis/degradation</keyword>
<dbReference type="InterPro" id="IPR021731">
    <property type="entry name" value="AMIN_dom"/>
</dbReference>
<feature type="chain" id="PRO_5045210293" description="N-acetylmuramoyl-L-alanine amidase" evidence="7">
    <location>
        <begin position="23"/>
        <end position="571"/>
    </location>
</feature>
<dbReference type="Gene3D" id="3.40.630.40">
    <property type="entry name" value="Zn-dependent exopeptidases"/>
    <property type="match status" value="1"/>
</dbReference>
<dbReference type="InterPro" id="IPR018392">
    <property type="entry name" value="LysM"/>
</dbReference>
<dbReference type="EC" id="3.5.1.28" evidence="3"/>
<proteinExistence type="inferred from homology"/>
<keyword evidence="7" id="KW-0732">Signal</keyword>
<keyword evidence="4 9" id="KW-0378">Hydrolase</keyword>
<dbReference type="CDD" id="cd02696">
    <property type="entry name" value="MurNAc-LAA"/>
    <property type="match status" value="1"/>
</dbReference>
<dbReference type="RefSeq" id="WP_274141968.1">
    <property type="nucleotide sequence ID" value="NZ_JAJUBB010000006.1"/>
</dbReference>
<evidence type="ECO:0000256" key="2">
    <source>
        <dbReference type="ARBA" id="ARBA00010860"/>
    </source>
</evidence>
<evidence type="ECO:0000256" key="1">
    <source>
        <dbReference type="ARBA" id="ARBA00001561"/>
    </source>
</evidence>
<name>A0ABT5QMK4_9GAMM</name>
<dbReference type="Pfam" id="PF01476">
    <property type="entry name" value="LysM"/>
    <property type="match status" value="3"/>
</dbReference>